<organism evidence="2 3">
    <name type="scientific">Austropuccinia psidii MF-1</name>
    <dbReference type="NCBI Taxonomy" id="1389203"/>
    <lineage>
        <taxon>Eukaryota</taxon>
        <taxon>Fungi</taxon>
        <taxon>Dikarya</taxon>
        <taxon>Basidiomycota</taxon>
        <taxon>Pucciniomycotina</taxon>
        <taxon>Pucciniomycetes</taxon>
        <taxon>Pucciniales</taxon>
        <taxon>Sphaerophragmiaceae</taxon>
        <taxon>Austropuccinia</taxon>
    </lineage>
</organism>
<accession>A0A9Q3E110</accession>
<feature type="compositionally biased region" description="Basic and acidic residues" evidence="1">
    <location>
        <begin position="210"/>
        <end position="220"/>
    </location>
</feature>
<protein>
    <recommendedName>
        <fullName evidence="4">Zn(2)-C6 fungal-type domain-containing protein</fullName>
    </recommendedName>
</protein>
<proteinExistence type="predicted"/>
<sequence>MSCTLCTKRGSPCICSSTTTDPCDACRQAHKKCLFIVHPFRPRGQRSSHPRRPCKDSFVVDDDETISEHAWTPGTRAGQQERFRMISPVPSSINLSTRLPAHHPMVTSLLDLSEVITRPMKDGDGKRKLELGPILTMSCNQWDSNSKVSCLSPPYLIALHAIILTFTITHRMKPPKSPRQDSPVASLPCEQTPRQPTPGPSGTRCPSSQPHEDDTTREPEPVGAPMQSTEEPFGKSPLLFLQSSQLFLTFSSAISSLPCHSPLHNYHRQYAHWIPPLQCPREPQRLLPPVQSPSTSHVEARQEFTDLRPTLMIPQAIVHKSINQILLEHRRLLHMIPFVDATHRN</sequence>
<gene>
    <name evidence="2" type="ORF">O181_050043</name>
</gene>
<evidence type="ECO:0000256" key="1">
    <source>
        <dbReference type="SAM" id="MobiDB-lite"/>
    </source>
</evidence>
<feature type="region of interest" description="Disordered" evidence="1">
    <location>
        <begin position="173"/>
        <end position="234"/>
    </location>
</feature>
<dbReference type="Proteomes" id="UP000765509">
    <property type="component" value="Unassembled WGS sequence"/>
</dbReference>
<dbReference type="AlphaFoldDB" id="A0A9Q3E110"/>
<comment type="caution">
    <text evidence="2">The sequence shown here is derived from an EMBL/GenBank/DDBJ whole genome shotgun (WGS) entry which is preliminary data.</text>
</comment>
<evidence type="ECO:0000313" key="2">
    <source>
        <dbReference type="EMBL" id="MBW0510328.1"/>
    </source>
</evidence>
<keyword evidence="3" id="KW-1185">Reference proteome</keyword>
<dbReference type="EMBL" id="AVOT02021485">
    <property type="protein sequence ID" value="MBW0510328.1"/>
    <property type="molecule type" value="Genomic_DNA"/>
</dbReference>
<evidence type="ECO:0000313" key="3">
    <source>
        <dbReference type="Proteomes" id="UP000765509"/>
    </source>
</evidence>
<name>A0A9Q3E110_9BASI</name>
<reference evidence="2" key="1">
    <citation type="submission" date="2021-03" db="EMBL/GenBank/DDBJ databases">
        <title>Draft genome sequence of rust myrtle Austropuccinia psidii MF-1, a brazilian biotype.</title>
        <authorList>
            <person name="Quecine M.C."/>
            <person name="Pachon D.M.R."/>
            <person name="Bonatelli M.L."/>
            <person name="Correr F.H."/>
            <person name="Franceschini L.M."/>
            <person name="Leite T.F."/>
            <person name="Margarido G.R.A."/>
            <person name="Almeida C.A."/>
            <person name="Ferrarezi J.A."/>
            <person name="Labate C.A."/>
        </authorList>
    </citation>
    <scope>NUCLEOTIDE SEQUENCE</scope>
    <source>
        <strain evidence="2">MF-1</strain>
    </source>
</reference>
<evidence type="ECO:0008006" key="4">
    <source>
        <dbReference type="Google" id="ProtNLM"/>
    </source>
</evidence>